<reference evidence="1 2" key="1">
    <citation type="journal article" date="2015" name="Genome Announc.">
        <title>Genome sequence and annotation of Trichoderma parareesei, the ancestor of the cellulase producer Trichoderma reesei.</title>
        <authorList>
            <person name="Yang D."/>
            <person name="Pomraning K."/>
            <person name="Kopchinskiy A."/>
            <person name="Karimi Aghcheh R."/>
            <person name="Atanasova L."/>
            <person name="Chenthamara K."/>
            <person name="Baker S.E."/>
            <person name="Zhang R."/>
            <person name="Shen Q."/>
            <person name="Freitag M."/>
            <person name="Kubicek C.P."/>
            <person name="Druzhinina I.S."/>
        </authorList>
    </citation>
    <scope>NUCLEOTIDE SEQUENCE [LARGE SCALE GENOMIC DNA]</scope>
    <source>
        <strain evidence="1 2">CBS 125925</strain>
    </source>
</reference>
<dbReference type="Proteomes" id="UP000219286">
    <property type="component" value="Unassembled WGS sequence"/>
</dbReference>
<comment type="caution">
    <text evidence="1">The sequence shown here is derived from an EMBL/GenBank/DDBJ whole genome shotgun (WGS) entry which is preliminary data.</text>
</comment>
<organism evidence="1 2">
    <name type="scientific">Trichoderma parareesei</name>
    <name type="common">Filamentous fungus</name>
    <dbReference type="NCBI Taxonomy" id="858221"/>
    <lineage>
        <taxon>Eukaryota</taxon>
        <taxon>Fungi</taxon>
        <taxon>Dikarya</taxon>
        <taxon>Ascomycota</taxon>
        <taxon>Pezizomycotina</taxon>
        <taxon>Sordariomycetes</taxon>
        <taxon>Hypocreomycetidae</taxon>
        <taxon>Hypocreales</taxon>
        <taxon>Hypocreaceae</taxon>
        <taxon>Trichoderma</taxon>
    </lineage>
</organism>
<name>A0A2H2ZK86_TRIPA</name>
<evidence type="ECO:0000313" key="2">
    <source>
        <dbReference type="Proteomes" id="UP000219286"/>
    </source>
</evidence>
<dbReference type="EMBL" id="LFMI01000754">
    <property type="protein sequence ID" value="OTA07129.1"/>
    <property type="molecule type" value="Genomic_DNA"/>
</dbReference>
<protein>
    <submittedName>
        <fullName evidence="1">Uncharacterized protein</fullName>
    </submittedName>
</protein>
<gene>
    <name evidence="1" type="ORF">A9Z42_0080020</name>
</gene>
<sequence>MLPGRLPSIFAASLTCLGVSFEPIPAHGWDDRESPDCRLPTAGYGRPYLNLPGHVEPAKSEQRYAYLQQPNQAFRRIRDEAKCAETDTSD</sequence>
<proteinExistence type="predicted"/>
<dbReference type="AlphaFoldDB" id="A0A2H2ZK86"/>
<accession>A0A2H2ZK86</accession>
<keyword evidence="2" id="KW-1185">Reference proteome</keyword>
<evidence type="ECO:0000313" key="1">
    <source>
        <dbReference type="EMBL" id="OTA07129.1"/>
    </source>
</evidence>